<evidence type="ECO:0000256" key="1">
    <source>
        <dbReference type="ARBA" id="ARBA00004418"/>
    </source>
</evidence>
<dbReference type="EMBL" id="SLWW01000011">
    <property type="protein sequence ID" value="TCO70101.1"/>
    <property type="molecule type" value="Genomic_DNA"/>
</dbReference>
<proteinExistence type="predicted"/>
<keyword evidence="5" id="KW-1185">Reference proteome</keyword>
<protein>
    <submittedName>
        <fullName evidence="4">Extracellular solute-binding protein (Family 7)</fullName>
    </submittedName>
</protein>
<dbReference type="OrthoDB" id="9780733at2"/>
<dbReference type="InterPro" id="IPR018389">
    <property type="entry name" value="DctP_fam"/>
</dbReference>
<gene>
    <name evidence="4" type="ORF">EV655_11143</name>
</gene>
<dbReference type="Proteomes" id="UP000295142">
    <property type="component" value="Unassembled WGS sequence"/>
</dbReference>
<dbReference type="Gene3D" id="3.40.190.10">
    <property type="entry name" value="Periplasmic binding protein-like II"/>
    <property type="match status" value="1"/>
</dbReference>
<dbReference type="GO" id="GO:0042597">
    <property type="term" value="C:periplasmic space"/>
    <property type="evidence" value="ECO:0007669"/>
    <property type="project" value="UniProtKB-SubCell"/>
</dbReference>
<evidence type="ECO:0000313" key="5">
    <source>
        <dbReference type="Proteomes" id="UP000295142"/>
    </source>
</evidence>
<reference evidence="4 5" key="1">
    <citation type="submission" date="2019-03" db="EMBL/GenBank/DDBJ databases">
        <title>Genomic Encyclopedia of Type Strains, Phase IV (KMG-IV): sequencing the most valuable type-strain genomes for metagenomic binning, comparative biology and taxonomic classification.</title>
        <authorList>
            <person name="Goeker M."/>
        </authorList>
    </citation>
    <scope>NUCLEOTIDE SEQUENCE [LARGE SCALE GENOMIC DNA]</scope>
    <source>
        <strain evidence="4 5">DSM 4868</strain>
    </source>
</reference>
<sequence length="125" mass="13874">MTGWHEPASVTELAINKARQDSLGAELQAIVSNAAAACNLISHSWAEANNALALKGFEASGTELRVLPPNVVEALRREMGPLYDELASQAAQFRKVIENYFVFKQQHDVWARASEQIWHSELRDA</sequence>
<evidence type="ECO:0000256" key="2">
    <source>
        <dbReference type="ARBA" id="ARBA00022729"/>
    </source>
</evidence>
<dbReference type="InterPro" id="IPR038404">
    <property type="entry name" value="TRAP_DctP_sf"/>
</dbReference>
<dbReference type="GO" id="GO:0055085">
    <property type="term" value="P:transmembrane transport"/>
    <property type="evidence" value="ECO:0007669"/>
    <property type="project" value="InterPro"/>
</dbReference>
<dbReference type="AlphaFoldDB" id="A0A4R2K9K4"/>
<accession>A0A4R2K9K4</accession>
<evidence type="ECO:0000313" key="4">
    <source>
        <dbReference type="EMBL" id="TCO70101.1"/>
    </source>
</evidence>
<name>A0A4R2K9K4_9RHOB</name>
<dbReference type="Gene3D" id="3.40.190.170">
    <property type="entry name" value="Bacterial extracellular solute-binding protein, family 7"/>
    <property type="match status" value="1"/>
</dbReference>
<evidence type="ECO:0000256" key="3">
    <source>
        <dbReference type="ARBA" id="ARBA00022764"/>
    </source>
</evidence>
<comment type="caution">
    <text evidence="4">The sequence shown here is derived from an EMBL/GenBank/DDBJ whole genome shotgun (WGS) entry which is preliminary data.</text>
</comment>
<organism evidence="4 5">
    <name type="scientific">Rhodovulum euryhalinum</name>
    <dbReference type="NCBI Taxonomy" id="35805"/>
    <lineage>
        <taxon>Bacteria</taxon>
        <taxon>Pseudomonadati</taxon>
        <taxon>Pseudomonadota</taxon>
        <taxon>Alphaproteobacteria</taxon>
        <taxon>Rhodobacterales</taxon>
        <taxon>Paracoccaceae</taxon>
        <taxon>Rhodovulum</taxon>
    </lineage>
</organism>
<keyword evidence="3" id="KW-0574">Periplasm</keyword>
<keyword evidence="2" id="KW-0732">Signal</keyword>
<dbReference type="Pfam" id="PF03480">
    <property type="entry name" value="DctP"/>
    <property type="match status" value="1"/>
</dbReference>
<comment type="subcellular location">
    <subcellularLocation>
        <location evidence="1">Periplasm</location>
    </subcellularLocation>
</comment>